<protein>
    <submittedName>
        <fullName evidence="8">1-acyl-sn-glycerol-3-phosphate acyltransferase</fullName>
    </submittedName>
</protein>
<evidence type="ECO:0000256" key="4">
    <source>
        <dbReference type="ARBA" id="ARBA00023098"/>
    </source>
</evidence>
<dbReference type="SUPFAM" id="SSF69593">
    <property type="entry name" value="Glycerol-3-phosphate (1)-acyltransferase"/>
    <property type="match status" value="1"/>
</dbReference>
<dbReference type="GO" id="GO:0006654">
    <property type="term" value="P:phosphatidic acid biosynthetic process"/>
    <property type="evidence" value="ECO:0007669"/>
    <property type="project" value="TreeGrafter"/>
</dbReference>
<proteinExistence type="predicted"/>
<keyword evidence="3 8" id="KW-0808">Transferase</keyword>
<dbReference type="GO" id="GO:0003841">
    <property type="term" value="F:1-acylglycerol-3-phosphate O-acyltransferase activity"/>
    <property type="evidence" value="ECO:0007669"/>
    <property type="project" value="TreeGrafter"/>
</dbReference>
<dbReference type="InterPro" id="IPR002123">
    <property type="entry name" value="Plipid/glycerol_acylTrfase"/>
</dbReference>
<comment type="caution">
    <text evidence="8">The sequence shown here is derived from an EMBL/GenBank/DDBJ whole genome shotgun (WGS) entry which is preliminary data.</text>
</comment>
<evidence type="ECO:0000256" key="3">
    <source>
        <dbReference type="ARBA" id="ARBA00022679"/>
    </source>
</evidence>
<evidence type="ECO:0000256" key="2">
    <source>
        <dbReference type="ARBA" id="ARBA00022516"/>
    </source>
</evidence>
<dbReference type="PANTHER" id="PTHR10434">
    <property type="entry name" value="1-ACYL-SN-GLYCEROL-3-PHOSPHATE ACYLTRANSFERASE"/>
    <property type="match status" value="1"/>
</dbReference>
<dbReference type="Proteomes" id="UP000441523">
    <property type="component" value="Unassembled WGS sequence"/>
</dbReference>
<accession>A0A6N6MX02</accession>
<sequence length="299" mass="31943">MTRLGIGIRLALCLLVFAILVGPHWVSLRFGRSRLAAHAPTLFHRTFLWLFGIRVTQSGTPPAAGEPALVLSNHISWLDIIALGSLRPLSFVAKSEIAGWPLVGTLARLQRTVFIDRARRTATASVNATVGNRLAEGDLIVLFAEGTTGDGNRLLPFRSSLVGAARAAVQAEEGRLERIRLQPLAITYPRRGGLPVVRVERPEIAWYGDMELAPHLALFVQRGPVDVHVIWGTPITFEAGTDRKVATALAEASVRAAMQQAVTGRPPEGPVWPGHRLGSPAGRQGGSLGGMPGSGVPAV</sequence>
<feature type="domain" description="Phospholipid/glycerol acyltransferase" evidence="7">
    <location>
        <begin position="68"/>
        <end position="189"/>
    </location>
</feature>
<evidence type="ECO:0000313" key="9">
    <source>
        <dbReference type="Proteomes" id="UP000441523"/>
    </source>
</evidence>
<keyword evidence="2" id="KW-0444">Lipid biosynthesis</keyword>
<keyword evidence="5 8" id="KW-0012">Acyltransferase</keyword>
<dbReference type="Pfam" id="PF01553">
    <property type="entry name" value="Acyltransferase"/>
    <property type="match status" value="1"/>
</dbReference>
<gene>
    <name evidence="8" type="ORF">F6X51_01400</name>
</gene>
<name>A0A6N6MX02_9HYPH</name>
<dbReference type="EMBL" id="VZZJ01000001">
    <property type="protein sequence ID" value="KAB1076221.1"/>
    <property type="molecule type" value="Genomic_DNA"/>
</dbReference>
<comment type="pathway">
    <text evidence="1">Lipid metabolism.</text>
</comment>
<dbReference type="PANTHER" id="PTHR10434:SF64">
    <property type="entry name" value="1-ACYL-SN-GLYCEROL-3-PHOSPHATE ACYLTRANSFERASE-RELATED"/>
    <property type="match status" value="1"/>
</dbReference>
<dbReference type="SMART" id="SM00563">
    <property type="entry name" value="PlsC"/>
    <property type="match status" value="1"/>
</dbReference>
<evidence type="ECO:0000313" key="8">
    <source>
        <dbReference type="EMBL" id="KAB1076221.1"/>
    </source>
</evidence>
<reference evidence="8 9" key="1">
    <citation type="submission" date="2019-09" db="EMBL/GenBank/DDBJ databases">
        <title>YIM 132548 draft genome.</title>
        <authorList>
            <person name="Jiang L."/>
        </authorList>
    </citation>
    <scope>NUCLEOTIDE SEQUENCE [LARGE SCALE GENOMIC DNA]</scope>
    <source>
        <strain evidence="8 9">YIM 132548</strain>
    </source>
</reference>
<dbReference type="RefSeq" id="WP_150961236.1">
    <property type="nucleotide sequence ID" value="NZ_VZZJ01000001.1"/>
</dbReference>
<evidence type="ECO:0000259" key="7">
    <source>
        <dbReference type="SMART" id="SM00563"/>
    </source>
</evidence>
<keyword evidence="4" id="KW-0443">Lipid metabolism</keyword>
<evidence type="ECO:0000256" key="6">
    <source>
        <dbReference type="SAM" id="MobiDB-lite"/>
    </source>
</evidence>
<keyword evidence="9" id="KW-1185">Reference proteome</keyword>
<feature type="region of interest" description="Disordered" evidence="6">
    <location>
        <begin position="263"/>
        <end position="299"/>
    </location>
</feature>
<evidence type="ECO:0000256" key="5">
    <source>
        <dbReference type="ARBA" id="ARBA00023315"/>
    </source>
</evidence>
<organism evidence="8 9">
    <name type="scientific">Methylobacterium planeticum</name>
    <dbReference type="NCBI Taxonomy" id="2615211"/>
    <lineage>
        <taxon>Bacteria</taxon>
        <taxon>Pseudomonadati</taxon>
        <taxon>Pseudomonadota</taxon>
        <taxon>Alphaproteobacteria</taxon>
        <taxon>Hyphomicrobiales</taxon>
        <taxon>Methylobacteriaceae</taxon>
        <taxon>Methylobacterium</taxon>
    </lineage>
</organism>
<dbReference type="AlphaFoldDB" id="A0A6N6MX02"/>
<evidence type="ECO:0000256" key="1">
    <source>
        <dbReference type="ARBA" id="ARBA00005189"/>
    </source>
</evidence>
<feature type="compositionally biased region" description="Gly residues" evidence="6">
    <location>
        <begin position="283"/>
        <end position="293"/>
    </location>
</feature>
<dbReference type="CDD" id="cd07989">
    <property type="entry name" value="LPLAT_AGPAT-like"/>
    <property type="match status" value="1"/>
</dbReference>